<comment type="cofactor">
    <cofactor evidence="1">
        <name>thiamine diphosphate</name>
        <dbReference type="ChEBI" id="CHEBI:58937"/>
    </cofactor>
</comment>
<dbReference type="Pfam" id="PF16078">
    <property type="entry name" value="2-oxogl_dehyd_N"/>
    <property type="match status" value="1"/>
</dbReference>
<protein>
    <recommendedName>
        <fullName evidence="6">2-oxoglutarate dehydrogenase, mitochondrial</fullName>
    </recommendedName>
    <alternativeName>
        <fullName evidence="7">2-oxoglutarate dehydrogenase complex component E1</fullName>
    </alternativeName>
</protein>
<feature type="domain" description="2-oxoglutarate dehydrogenase E1 component N-terminal" evidence="9">
    <location>
        <begin position="609"/>
        <end position="648"/>
    </location>
</feature>
<feature type="non-terminal residue" evidence="10">
    <location>
        <position position="726"/>
    </location>
</feature>
<comment type="caution">
    <text evidence="10">The sequence shown here is derived from an EMBL/GenBank/DDBJ whole genome shotgun (WGS) entry which is preliminary data.</text>
</comment>
<feature type="compositionally biased region" description="Pro residues" evidence="8">
    <location>
        <begin position="60"/>
        <end position="75"/>
    </location>
</feature>
<evidence type="ECO:0000256" key="7">
    <source>
        <dbReference type="ARBA" id="ARBA00042984"/>
    </source>
</evidence>
<dbReference type="GO" id="GO:0006099">
    <property type="term" value="P:tricarboxylic acid cycle"/>
    <property type="evidence" value="ECO:0007669"/>
    <property type="project" value="TreeGrafter"/>
</dbReference>
<feature type="region of interest" description="Disordered" evidence="8">
    <location>
        <begin position="296"/>
        <end position="549"/>
    </location>
</feature>
<feature type="compositionally biased region" description="Polar residues" evidence="8">
    <location>
        <begin position="225"/>
        <end position="242"/>
    </location>
</feature>
<evidence type="ECO:0000313" key="11">
    <source>
        <dbReference type="Proteomes" id="UP000276864"/>
    </source>
</evidence>
<dbReference type="GO" id="GO:0005739">
    <property type="term" value="C:mitochondrion"/>
    <property type="evidence" value="ECO:0007669"/>
    <property type="project" value="TreeGrafter"/>
</dbReference>
<evidence type="ECO:0000256" key="3">
    <source>
        <dbReference type="ARBA" id="ARBA00023002"/>
    </source>
</evidence>
<keyword evidence="4" id="KW-0786">Thiamine pyrophosphate</keyword>
<proteinExistence type="inferred from homology"/>
<evidence type="ECO:0000256" key="2">
    <source>
        <dbReference type="ARBA" id="ARBA00006936"/>
    </source>
</evidence>
<dbReference type="InterPro" id="IPR011603">
    <property type="entry name" value="2oxoglutarate_DH_E1"/>
</dbReference>
<dbReference type="Proteomes" id="UP000276864">
    <property type="component" value="Unassembled WGS sequence"/>
</dbReference>
<dbReference type="GO" id="GO:0030976">
    <property type="term" value="F:thiamine pyrophosphate binding"/>
    <property type="evidence" value="ECO:0007669"/>
    <property type="project" value="InterPro"/>
</dbReference>
<comment type="similarity">
    <text evidence="2">Belongs to the alpha-ketoglutarate dehydrogenase family.</text>
</comment>
<evidence type="ECO:0000256" key="1">
    <source>
        <dbReference type="ARBA" id="ARBA00001964"/>
    </source>
</evidence>
<dbReference type="InterPro" id="IPR032106">
    <property type="entry name" value="2-oxogl_dehyd_N"/>
</dbReference>
<evidence type="ECO:0000313" key="10">
    <source>
        <dbReference type="EMBL" id="RMY35774.1"/>
    </source>
</evidence>
<evidence type="ECO:0000256" key="5">
    <source>
        <dbReference type="ARBA" id="ARBA00037426"/>
    </source>
</evidence>
<evidence type="ECO:0000256" key="4">
    <source>
        <dbReference type="ARBA" id="ARBA00023052"/>
    </source>
</evidence>
<dbReference type="GO" id="GO:0045252">
    <property type="term" value="C:oxoglutarate dehydrogenase complex"/>
    <property type="evidence" value="ECO:0007669"/>
    <property type="project" value="TreeGrafter"/>
</dbReference>
<dbReference type="AlphaFoldDB" id="A0A3M7B7T8"/>
<dbReference type="GO" id="GO:0004591">
    <property type="term" value="F:oxoglutarate dehydrogenase (succinyl-transferring) activity"/>
    <property type="evidence" value="ECO:0007669"/>
    <property type="project" value="TreeGrafter"/>
</dbReference>
<feature type="region of interest" description="Disordered" evidence="8">
    <location>
        <begin position="1"/>
        <end position="243"/>
    </location>
</feature>
<dbReference type="EMBL" id="QWIM01000350">
    <property type="protein sequence ID" value="RMY35774.1"/>
    <property type="molecule type" value="Genomic_DNA"/>
</dbReference>
<evidence type="ECO:0000256" key="8">
    <source>
        <dbReference type="SAM" id="MobiDB-lite"/>
    </source>
</evidence>
<dbReference type="PANTHER" id="PTHR23152:SF4">
    <property type="entry name" value="2-OXOADIPATE DEHYDROGENASE COMPLEX COMPONENT E1"/>
    <property type="match status" value="1"/>
</dbReference>
<keyword evidence="3" id="KW-0560">Oxidoreductase</keyword>
<dbReference type="VEuPathDB" id="FungiDB:BTJ68_06719"/>
<accession>A0A3M7B7T8</accession>
<feature type="compositionally biased region" description="Polar residues" evidence="8">
    <location>
        <begin position="139"/>
        <end position="159"/>
    </location>
</feature>
<reference evidence="10 11" key="1">
    <citation type="journal article" date="2018" name="BMC Genomics">
        <title>Genomic evidence for intraspecific hybridization in a clonal and extremely halotolerant yeast.</title>
        <authorList>
            <person name="Gostincar C."/>
            <person name="Stajich J.E."/>
            <person name="Zupancic J."/>
            <person name="Zalar P."/>
            <person name="Gunde-Cimerman N."/>
        </authorList>
    </citation>
    <scope>NUCLEOTIDE SEQUENCE [LARGE SCALE GENOMIC DNA]</scope>
    <source>
        <strain evidence="10 11">EXF-6651</strain>
    </source>
</reference>
<dbReference type="VEuPathDB" id="FungiDB:BTJ68_11178"/>
<organism evidence="10 11">
    <name type="scientific">Hortaea werneckii</name>
    <name type="common">Black yeast</name>
    <name type="synonym">Cladosporium werneckii</name>
    <dbReference type="NCBI Taxonomy" id="91943"/>
    <lineage>
        <taxon>Eukaryota</taxon>
        <taxon>Fungi</taxon>
        <taxon>Dikarya</taxon>
        <taxon>Ascomycota</taxon>
        <taxon>Pezizomycotina</taxon>
        <taxon>Dothideomycetes</taxon>
        <taxon>Dothideomycetidae</taxon>
        <taxon>Mycosphaerellales</taxon>
        <taxon>Teratosphaeriaceae</taxon>
        <taxon>Hortaea</taxon>
    </lineage>
</organism>
<gene>
    <name evidence="10" type="ORF">D0866_04381</name>
</gene>
<dbReference type="Gene3D" id="1.10.287.1150">
    <property type="entry name" value="TPP helical domain"/>
    <property type="match status" value="1"/>
</dbReference>
<name>A0A3M7B7T8_HORWE</name>
<feature type="compositionally biased region" description="Basic and acidic residues" evidence="8">
    <location>
        <begin position="414"/>
        <end position="453"/>
    </location>
</feature>
<feature type="compositionally biased region" description="Basic and acidic residues" evidence="8">
    <location>
        <begin position="83"/>
        <end position="95"/>
    </location>
</feature>
<evidence type="ECO:0000256" key="6">
    <source>
        <dbReference type="ARBA" id="ARBA00040267"/>
    </source>
</evidence>
<comment type="function">
    <text evidence="5">The 2-oxoglutarate dehydrogenase complex catalyzes the overall conversion of 2-oxoglutarate to succinyl-CoA and CO(2). It contains multiple copies of three enzymatic components: 2-oxoglutarate dehydrogenase (E1), dihydrolipoamide succinyltransferase (E2) and lipoamide dehydrogenase (E3).</text>
</comment>
<evidence type="ECO:0000259" key="9">
    <source>
        <dbReference type="Pfam" id="PF16078"/>
    </source>
</evidence>
<dbReference type="PANTHER" id="PTHR23152">
    <property type="entry name" value="2-OXOGLUTARATE DEHYDROGENASE"/>
    <property type="match status" value="1"/>
</dbReference>
<sequence length="726" mass="78464">MDGQSSMGAYPSQDVEMQEEDTEDFYGNGDVNEETKQQRDASVNLLNMLMPQEEHEHTQPTPPPPQPEQPPPQPPQSTTALDSKTENQRKADFLRAKLIAQRQNTPKKAASNAAASRPETPAQQPPPPQTQKTPHQPPSSSLKPSQDTHNAQNMNSSSDDALGVNALLAEGKAAAERAANKPNGFQLAKQSQPAVPATRSPNPSPAFSAPRPSHPLPASRLNPDASPSKTQSIPSNPPTSNLADPYYADLAPWLELTGYHDSTYRSSKLAKYHERRALEAEVARIHERLEKLKQDEQAEMEALRANISHPFPSSTAPALPAEMPNSADAAGSRFTQSTNGVKRPHSPDSSSHPSATAGSEKLPRRYPPPSRQDINNSPPGFRIRGANDSPSDSLYRPQPAPTSTHRPSPPPSFSERRPSYSHGADSRGRRSSLDYGDDDRAPHSRDPSLERRQAYYQPSSRRDSERGGLPPFHPSFSSAPTVAGAGRYDSYTPRDPPPPSRFGGGAGGGKERGGGPRSVSVSGGKRGGFKEGYSSYGGGGRKGGRKRLSAGSNVAARGFSSFARNEPRSALVAKRRELGITSYNPFTAQHRRYASAAEGEAEKGVDPSDSFLSGNTANYVDEMYMAWKEDPSSVHVSWQAYFKNMESGDMPISRAFTPPPTIVPQVGGVPQLTPAAAAPSSDMGQGSDVMNHLKVQLLVRAYQARGHHKAKIDPLGIRNESTQFPY</sequence>